<evidence type="ECO:0000256" key="2">
    <source>
        <dbReference type="ARBA" id="ARBA00022617"/>
    </source>
</evidence>
<sequence length="236" mass="25950">MAPGLATAEKAYESVDENSLYVRMGGYDVISNVIDDFLTKSWADPKIAHFFVGMGTDTRNQLRQKNKNLMCYTTGGPCRVINRPLEVVHVGLGVTDADFYVIVDHIMVSLKKFKVAEKERGELHAKLLSLKPKIVLTADVPLKAPKREGLDESAQLENALGISNFNIGRYSEALSHFETASKKDSSVGEYHFNEAMALDKLGKHELAAKHFGAAQANAQGNARITESKILKAQVSK</sequence>
<dbReference type="KEGG" id="nva:G3M78_02555"/>
<dbReference type="InterPro" id="IPR012292">
    <property type="entry name" value="Globin/Proto"/>
</dbReference>
<feature type="binding site" description="distal binding residue" evidence="5">
    <location>
        <position position="89"/>
    </location>
    <ligand>
        <name>heme</name>
        <dbReference type="ChEBI" id="CHEBI:30413"/>
    </ligand>
    <ligandPart>
        <name>Fe</name>
        <dbReference type="ChEBI" id="CHEBI:18248"/>
    </ligandPart>
</feature>
<accession>A0A7T0G2L4</accession>
<organism evidence="6 7">
    <name type="scientific">Candidatus Nitrohelix vancouverensis</name>
    <dbReference type="NCBI Taxonomy" id="2705534"/>
    <lineage>
        <taxon>Bacteria</taxon>
        <taxon>Pseudomonadati</taxon>
        <taxon>Nitrospinota/Tectimicrobiota group</taxon>
        <taxon>Nitrospinota</taxon>
        <taxon>Nitrospinia</taxon>
        <taxon>Nitrospinales</taxon>
        <taxon>Nitrospinaceae</taxon>
        <taxon>Candidatus Nitrohelix</taxon>
    </lineage>
</organism>
<keyword evidence="3 5" id="KW-0479">Metal-binding</keyword>
<keyword evidence="2 5" id="KW-0349">Heme</keyword>
<dbReference type="GO" id="GO:0046872">
    <property type="term" value="F:metal ion binding"/>
    <property type="evidence" value="ECO:0007669"/>
    <property type="project" value="UniProtKB-KW"/>
</dbReference>
<dbReference type="InterPro" id="IPR011990">
    <property type="entry name" value="TPR-like_helical_dom_sf"/>
</dbReference>
<reference evidence="7" key="1">
    <citation type="submission" date="2020-02" db="EMBL/GenBank/DDBJ databases">
        <title>Genomic and physiological characterization of two novel Nitrospinaceae genera.</title>
        <authorList>
            <person name="Mueller A.J."/>
            <person name="Jung M.-Y."/>
            <person name="Strachan C.R."/>
            <person name="Herbold C.W."/>
            <person name="Kirkegaard R.H."/>
            <person name="Daims H."/>
        </authorList>
    </citation>
    <scope>NUCLEOTIDE SEQUENCE [LARGE SCALE GENOMIC DNA]</scope>
</reference>
<dbReference type="GO" id="GO:0020037">
    <property type="term" value="F:heme binding"/>
    <property type="evidence" value="ECO:0007669"/>
    <property type="project" value="InterPro"/>
</dbReference>
<dbReference type="InterPro" id="IPR019734">
    <property type="entry name" value="TPR_rpt"/>
</dbReference>
<dbReference type="InterPro" id="IPR001486">
    <property type="entry name" value="Hemoglobin_trunc"/>
</dbReference>
<dbReference type="SUPFAM" id="SSF46458">
    <property type="entry name" value="Globin-like"/>
    <property type="match status" value="1"/>
</dbReference>
<keyword evidence="4 5" id="KW-0408">Iron</keyword>
<dbReference type="Pfam" id="PF01152">
    <property type="entry name" value="Bac_globin"/>
    <property type="match status" value="1"/>
</dbReference>
<dbReference type="InterPro" id="IPR009050">
    <property type="entry name" value="Globin-like_sf"/>
</dbReference>
<evidence type="ECO:0000256" key="1">
    <source>
        <dbReference type="ARBA" id="ARBA00022448"/>
    </source>
</evidence>
<evidence type="ECO:0000256" key="4">
    <source>
        <dbReference type="ARBA" id="ARBA00023004"/>
    </source>
</evidence>
<name>A0A7T0G2L4_9BACT</name>
<dbReference type="Proteomes" id="UP000594464">
    <property type="component" value="Chromosome"/>
</dbReference>
<dbReference type="AlphaFoldDB" id="A0A7T0G2L4"/>
<dbReference type="Gene3D" id="1.25.40.10">
    <property type="entry name" value="Tetratricopeptide repeat domain"/>
    <property type="match status" value="1"/>
</dbReference>
<proteinExistence type="predicted"/>
<dbReference type="SMART" id="SM00028">
    <property type="entry name" value="TPR"/>
    <property type="match status" value="2"/>
</dbReference>
<dbReference type="SUPFAM" id="SSF48452">
    <property type="entry name" value="TPR-like"/>
    <property type="match status" value="1"/>
</dbReference>
<evidence type="ECO:0008006" key="8">
    <source>
        <dbReference type="Google" id="ProtNLM"/>
    </source>
</evidence>
<keyword evidence="1" id="KW-0813">Transport</keyword>
<protein>
    <recommendedName>
        <fullName evidence="8">Tetratricopeptide repeat protein</fullName>
    </recommendedName>
</protein>
<evidence type="ECO:0000313" key="6">
    <source>
        <dbReference type="EMBL" id="QPJ64336.1"/>
    </source>
</evidence>
<evidence type="ECO:0000313" key="7">
    <source>
        <dbReference type="Proteomes" id="UP000594464"/>
    </source>
</evidence>
<gene>
    <name evidence="6" type="ORF">G3M78_02555</name>
</gene>
<evidence type="ECO:0000256" key="5">
    <source>
        <dbReference type="PIRSR" id="PIRSR601486-1"/>
    </source>
</evidence>
<dbReference type="GO" id="GO:0019825">
    <property type="term" value="F:oxygen binding"/>
    <property type="evidence" value="ECO:0007669"/>
    <property type="project" value="InterPro"/>
</dbReference>
<evidence type="ECO:0000256" key="3">
    <source>
        <dbReference type="ARBA" id="ARBA00022723"/>
    </source>
</evidence>
<dbReference type="EMBL" id="CP048620">
    <property type="protein sequence ID" value="QPJ64336.1"/>
    <property type="molecule type" value="Genomic_DNA"/>
</dbReference>
<dbReference type="Gene3D" id="1.10.490.10">
    <property type="entry name" value="Globins"/>
    <property type="match status" value="1"/>
</dbReference>
<dbReference type="CDD" id="cd00454">
    <property type="entry name" value="TrHb1_N"/>
    <property type="match status" value="1"/>
</dbReference>